<evidence type="ECO:0000259" key="1">
    <source>
        <dbReference type="Pfam" id="PF00656"/>
    </source>
</evidence>
<dbReference type="RefSeq" id="WP_106530438.1">
    <property type="nucleotide sequence ID" value="NZ_PYAW01000006.1"/>
</dbReference>
<name>A0A2P8HD20_CHINA</name>
<dbReference type="EMBL" id="PYAW01000006">
    <property type="protein sequence ID" value="PSL44140.1"/>
    <property type="molecule type" value="Genomic_DNA"/>
</dbReference>
<dbReference type="GO" id="GO:0006508">
    <property type="term" value="P:proteolysis"/>
    <property type="evidence" value="ECO:0007669"/>
    <property type="project" value="InterPro"/>
</dbReference>
<sequence length="576" mass="65220">MKKCAVIIGVNEVKELAPLKAAVSGAYAFNTWALKQGYETTPITDDNGPVKLSMISSAVKSYVQKEIYEQLVIFFSGHGTWKSVQSELWLLSDAVNDSNEAINLSISCISAEFGNIPHVVFISDACRTISSDPLLSQVYGGNIFPTVFGNIVPEVDRFHATRGLSPAYERDGEKDNIESFGVYTKCILNGLYGNDEKIFSHYVENGKSFKIIRPKKLKTYLEEVVPSEVSKYKNARAQQPVAHVQSQYPKYLAKFSPSNKEGPAPSDLVNKSDELYLGHEMQNKSEMEGVRVTENVTPYIDSRLYKSWEQYAKIVVPDKIIDFWNLAASIIVDGADDIKINPDWPSEYQFTADSVTFIGIPSFYQSSFLQLRLKNGNGIPITILSGFVVIVLLKNEQVSNIRYEPSRNSAKYLESAERKPEILSKRAIISTAMQFGDFRITGEAHEVIRQAGYLRYDKAFDPTLGLYASYAYAQQGQWTEIESIYGFMKKEPEPILYDVELLNFLARYKTNRKTRFNERRSMFEPGPPLLTQGWSYFPIDFSYFPPLYTELIRNLVPGLWTTFTEAGAHIISHELR</sequence>
<dbReference type="Proteomes" id="UP000240971">
    <property type="component" value="Unassembled WGS sequence"/>
</dbReference>
<proteinExistence type="predicted"/>
<dbReference type="InterPro" id="IPR011600">
    <property type="entry name" value="Pept_C14_caspase"/>
</dbReference>
<dbReference type="AlphaFoldDB" id="A0A2P8HD20"/>
<reference evidence="2 3" key="1">
    <citation type="submission" date="2018-03" db="EMBL/GenBank/DDBJ databases">
        <title>Genomic Encyclopedia of Archaeal and Bacterial Type Strains, Phase II (KMG-II): from individual species to whole genera.</title>
        <authorList>
            <person name="Goeker M."/>
        </authorList>
    </citation>
    <scope>NUCLEOTIDE SEQUENCE [LARGE SCALE GENOMIC DNA]</scope>
    <source>
        <strain evidence="2 3">DSM 24859</strain>
    </source>
</reference>
<comment type="caution">
    <text evidence="2">The sequence shown here is derived from an EMBL/GenBank/DDBJ whole genome shotgun (WGS) entry which is preliminary data.</text>
</comment>
<dbReference type="Pfam" id="PF00656">
    <property type="entry name" value="Peptidase_C14"/>
    <property type="match status" value="1"/>
</dbReference>
<protein>
    <submittedName>
        <fullName evidence="2">Caspase domain-containing protein</fullName>
    </submittedName>
</protein>
<accession>A0A2P8HD20</accession>
<keyword evidence="3" id="KW-1185">Reference proteome</keyword>
<evidence type="ECO:0000313" key="3">
    <source>
        <dbReference type="Proteomes" id="UP000240971"/>
    </source>
</evidence>
<evidence type="ECO:0000313" key="2">
    <source>
        <dbReference type="EMBL" id="PSL44140.1"/>
    </source>
</evidence>
<dbReference type="OrthoDB" id="174931at2"/>
<dbReference type="GO" id="GO:0004197">
    <property type="term" value="F:cysteine-type endopeptidase activity"/>
    <property type="evidence" value="ECO:0007669"/>
    <property type="project" value="InterPro"/>
</dbReference>
<organism evidence="2 3">
    <name type="scientific">Chitinophaga niastensis</name>
    <dbReference type="NCBI Taxonomy" id="536980"/>
    <lineage>
        <taxon>Bacteria</taxon>
        <taxon>Pseudomonadati</taxon>
        <taxon>Bacteroidota</taxon>
        <taxon>Chitinophagia</taxon>
        <taxon>Chitinophagales</taxon>
        <taxon>Chitinophagaceae</taxon>
        <taxon>Chitinophaga</taxon>
    </lineage>
</organism>
<feature type="domain" description="Peptidase C14 caspase" evidence="1">
    <location>
        <begin position="3"/>
        <end position="128"/>
    </location>
</feature>
<gene>
    <name evidence="2" type="ORF">CLV51_1065</name>
</gene>
<dbReference type="Gene3D" id="3.40.50.1460">
    <property type="match status" value="1"/>
</dbReference>